<proteinExistence type="predicted"/>
<reference evidence="4" key="1">
    <citation type="submission" date="2016-10" db="EMBL/GenBank/DDBJ databases">
        <authorList>
            <person name="Varghese N."/>
            <person name="Submissions S."/>
        </authorList>
    </citation>
    <scope>NUCLEOTIDE SEQUENCE [LARGE SCALE GENOMIC DNA]</scope>
    <source>
        <strain evidence="4">DSM 16858</strain>
    </source>
</reference>
<sequence length="509" mass="56896">MPCSPAQASPHRACPALYGVASMRLGLLGVLVASNASGLSASPRTVSPVVYGQKLFTQYISMTWSAINFKVVKKTDEAAFIALNEAAVKAGMKVTRPNFGLAIGGRPLEAAQDKMTGEVILSEEIQSLFSAQGYLINRFGFTLSDHASLELLRDADSPFDSIKLDLSGLNTYGVNVEYLRPQLVELHKVLREIFTPQDISLLKAKAGGDVEIQKHYEIREAEISRLESMVARATSEVTSEALRVRNSLEEEFRKRNETLLREVEEMRTSLAADNNQKRAELAEREAALQERLKEVDNKESRHARRRLRQDLKEELARRSEKFELTKGTRSLRTPINVFLLVLVFVFGLGFAAYSYIGIEELAALRAGQSIVTPSVIASSIKQLIFGAAFTGTAVFFIRWNTRWFQAHADEEFRQKRFHLDLDRASWVVEMAMEWKEGGTTEIPMELLNQLTANLFEEPVAKEELYHPAEQLASAILGASAETSVELPGGTKVRLDRKSMKELSKRQKGQ</sequence>
<keyword evidence="2" id="KW-0472">Membrane</keyword>
<evidence type="ECO:0000256" key="1">
    <source>
        <dbReference type="SAM" id="Coils"/>
    </source>
</evidence>
<name>A0A1I0F7K3_9BACT</name>
<feature type="transmembrane region" description="Helical" evidence="2">
    <location>
        <begin position="376"/>
        <end position="397"/>
    </location>
</feature>
<feature type="transmembrane region" description="Helical" evidence="2">
    <location>
        <begin position="335"/>
        <end position="356"/>
    </location>
</feature>
<feature type="coiled-coil region" evidence="1">
    <location>
        <begin position="249"/>
        <end position="317"/>
    </location>
</feature>
<accession>A0A1I0F7K3</accession>
<keyword evidence="2" id="KW-1133">Transmembrane helix</keyword>
<evidence type="ECO:0000313" key="4">
    <source>
        <dbReference type="Proteomes" id="UP000199181"/>
    </source>
</evidence>
<keyword evidence="1" id="KW-0175">Coiled coil</keyword>
<organism evidence="3 4">
    <name type="scientific">Stigmatella erecta</name>
    <dbReference type="NCBI Taxonomy" id="83460"/>
    <lineage>
        <taxon>Bacteria</taxon>
        <taxon>Pseudomonadati</taxon>
        <taxon>Myxococcota</taxon>
        <taxon>Myxococcia</taxon>
        <taxon>Myxococcales</taxon>
        <taxon>Cystobacterineae</taxon>
        <taxon>Archangiaceae</taxon>
        <taxon>Stigmatella</taxon>
    </lineage>
</organism>
<gene>
    <name evidence="3" type="ORF">SAMN05443639_103301</name>
</gene>
<keyword evidence="2" id="KW-0812">Transmembrane</keyword>
<keyword evidence="4" id="KW-1185">Reference proteome</keyword>
<dbReference type="Proteomes" id="UP000199181">
    <property type="component" value="Unassembled WGS sequence"/>
</dbReference>
<evidence type="ECO:0000313" key="3">
    <source>
        <dbReference type="EMBL" id="SET54144.1"/>
    </source>
</evidence>
<dbReference type="AlphaFoldDB" id="A0A1I0F7K3"/>
<dbReference type="EMBL" id="FOIJ01000003">
    <property type="protein sequence ID" value="SET54144.1"/>
    <property type="molecule type" value="Genomic_DNA"/>
</dbReference>
<protein>
    <submittedName>
        <fullName evidence="3">Uncharacterized protein</fullName>
    </submittedName>
</protein>
<evidence type="ECO:0000256" key="2">
    <source>
        <dbReference type="SAM" id="Phobius"/>
    </source>
</evidence>